<feature type="coiled-coil region" evidence="1">
    <location>
        <begin position="310"/>
        <end position="337"/>
    </location>
</feature>
<dbReference type="PANTHER" id="PTHR46455:SF6">
    <property type="entry name" value="RE22408P-RELATED"/>
    <property type="match status" value="1"/>
</dbReference>
<evidence type="ECO:0000313" key="3">
    <source>
        <dbReference type="EnsemblMetazoa" id="MDOA013751-PA"/>
    </source>
</evidence>
<protein>
    <recommendedName>
        <fullName evidence="2">SET domain-containing protein</fullName>
    </recommendedName>
</protein>
<dbReference type="Pfam" id="PF00856">
    <property type="entry name" value="SET"/>
    <property type="match status" value="1"/>
</dbReference>
<dbReference type="VEuPathDB" id="VectorBase:MDOA013751"/>
<gene>
    <name evidence="3" type="primary">101899433</name>
</gene>
<reference evidence="3" key="1">
    <citation type="submission" date="2020-05" db="UniProtKB">
        <authorList>
            <consortium name="EnsemblMetazoa"/>
        </authorList>
    </citation>
    <scope>IDENTIFICATION</scope>
    <source>
        <strain evidence="3">Aabys</strain>
    </source>
</reference>
<dbReference type="Gene3D" id="6.10.140.2220">
    <property type="match status" value="1"/>
</dbReference>
<dbReference type="CDD" id="cd20071">
    <property type="entry name" value="SET_SMYD"/>
    <property type="match status" value="1"/>
</dbReference>
<name>A0A1I8NCB8_MUSDO</name>
<dbReference type="Gene3D" id="2.170.270.10">
    <property type="entry name" value="SET domain"/>
    <property type="match status" value="1"/>
</dbReference>
<proteinExistence type="predicted"/>
<dbReference type="RefSeq" id="XP_005188644.2">
    <property type="nucleotide sequence ID" value="XM_005188587.4"/>
</dbReference>
<dbReference type="PROSITE" id="PS50280">
    <property type="entry name" value="SET"/>
    <property type="match status" value="1"/>
</dbReference>
<evidence type="ECO:0000259" key="2">
    <source>
        <dbReference type="PROSITE" id="PS50280"/>
    </source>
</evidence>
<dbReference type="GO" id="GO:0008757">
    <property type="term" value="F:S-adenosylmethionine-dependent methyltransferase activity"/>
    <property type="evidence" value="ECO:0007669"/>
    <property type="project" value="UniProtKB-ARBA"/>
</dbReference>
<dbReference type="GO" id="GO:0008170">
    <property type="term" value="F:N-methyltransferase activity"/>
    <property type="evidence" value="ECO:0007669"/>
    <property type="project" value="UniProtKB-ARBA"/>
</dbReference>
<sequence>MGENFNKKCAIETNEKDGGRYVKAQENIATGECILLEQPTLLLASDGERRCGNCFKLAQSYCRSCKITNLCLNCKEHNKYDCEKLAAMENLNCDLLKRNTECYGIIKCLLLQENPDTKAYFDSMLEADCYLEERRGSDIWSHYHVNVVEPLMKSNILKHLRHGERVDEDFLQRLCALIDVNGFEIRAPDYGTMKGVYLRGTILTHDCTPNTQISIDDKYCMKIYASRTIEAGEIVTNCYTNVLLGTDERRKILKITKNLNCHCKRCLDPTEFESHMSTLLCSECKTGYVLKKDPSETKWQCQNCQHRRDAKDVDRMLNNLQEEIMNATNDIYKLEMSLMRFSKALHPQHYLIVDIKQNIASALRQILNDPSQCPGRKVYERKIELCEDIIKVLNLILPGCISRLKAITLYELVSTQAEYYRMRYKENELTKTQLIELLHEVEQMFREAIRMLLYEPKDTPEGNLLQTMLQELKYLQTDIKMLD</sequence>
<dbReference type="SUPFAM" id="SSF82199">
    <property type="entry name" value="SET domain"/>
    <property type="match status" value="1"/>
</dbReference>
<dbReference type="InterPro" id="IPR053010">
    <property type="entry name" value="SET_SmydA-8"/>
</dbReference>
<dbReference type="InterPro" id="IPR046341">
    <property type="entry name" value="SET_dom_sf"/>
</dbReference>
<dbReference type="InterPro" id="IPR001214">
    <property type="entry name" value="SET_dom"/>
</dbReference>
<dbReference type="STRING" id="7370.A0A1I8NCB8"/>
<dbReference type="KEGG" id="mde:101899433"/>
<dbReference type="GO" id="GO:0008276">
    <property type="term" value="F:protein methyltransferase activity"/>
    <property type="evidence" value="ECO:0007669"/>
    <property type="project" value="UniProtKB-ARBA"/>
</dbReference>
<keyword evidence="1" id="KW-0175">Coiled coil</keyword>
<dbReference type="OrthoDB" id="77368at2759"/>
<feature type="domain" description="SET" evidence="2">
    <location>
        <begin position="53"/>
        <end position="240"/>
    </location>
</feature>
<dbReference type="VEuPathDB" id="VectorBase:MDOMA2_015827"/>
<organism evidence="3">
    <name type="scientific">Musca domestica</name>
    <name type="common">House fly</name>
    <dbReference type="NCBI Taxonomy" id="7370"/>
    <lineage>
        <taxon>Eukaryota</taxon>
        <taxon>Metazoa</taxon>
        <taxon>Ecdysozoa</taxon>
        <taxon>Arthropoda</taxon>
        <taxon>Hexapoda</taxon>
        <taxon>Insecta</taxon>
        <taxon>Pterygota</taxon>
        <taxon>Neoptera</taxon>
        <taxon>Endopterygota</taxon>
        <taxon>Diptera</taxon>
        <taxon>Brachycera</taxon>
        <taxon>Muscomorpha</taxon>
        <taxon>Muscoidea</taxon>
        <taxon>Muscidae</taxon>
        <taxon>Musca</taxon>
    </lineage>
</organism>
<dbReference type="eggNOG" id="KOG2084">
    <property type="taxonomic scope" value="Eukaryota"/>
</dbReference>
<evidence type="ECO:0000256" key="1">
    <source>
        <dbReference type="SAM" id="Coils"/>
    </source>
</evidence>
<dbReference type="PANTHER" id="PTHR46455">
    <property type="entry name" value="SET AND MYND DOMAIN CONTAINING, ARTHROPOD-SPECIFIC, MEMBER 4, ISOFORM A"/>
    <property type="match status" value="1"/>
</dbReference>
<dbReference type="Gene3D" id="1.10.220.160">
    <property type="match status" value="1"/>
</dbReference>
<dbReference type="AlphaFoldDB" id="A0A1I8NCB8"/>
<dbReference type="EnsemblMetazoa" id="MDOA013751-RA">
    <property type="protein sequence ID" value="MDOA013751-PA"/>
    <property type="gene ID" value="MDOA013751"/>
</dbReference>
<accession>A0A1I8NCB8</accession>